<dbReference type="SUPFAM" id="SSF90188">
    <property type="entry name" value="Somatomedin B domain"/>
    <property type="match status" value="1"/>
</dbReference>
<proteinExistence type="predicted"/>
<sequence>MRILFLRATFLLAEFFIQCRSEISTSEPPSTRRIFQYHWSTITTPILSGTTASLYQTIQNNLFKIVQNMDFCKGESRQTKVKYTSCKGRCGERGWYEPGTQTRVCSCHEQCFIDNDCCPSFRHKCGDLFFQGLSLFHTKGLFGACGVDGPSFIAGCHHYNGREYEIQLDTTHSPDLSASNITFEWKTLKAYLGKSVEKIRDKQSGLIFKHRKVFDECKLANSIPVPIPRTVVFHCPLRNAATFDSLDKSRHLNEQPKRENSAISSEVYSYLSGCQMNKVVDKYSTSIQPCDLRASVECYRPSDETYCATISDICNNMTQGWNRNSYGAQPYILFSDQAVSLALKDGTTCFFFLPNKAADQEITDSDSVENELAFITIRSVASRKEKSSSNQGVDRTEEQSSTSDVTMVHKYIAEIEALGMQAFFECPGLDFYLNKCHLIAYSFETMTEKKFHLLTDQNIYSLQAHLHSMEQEKIYANGEVPTLPACRCLNILTAFNSHAIFDVQAKDHERDACQLEVKVSEMEISKGSIKNGISEKFCPF</sequence>
<comment type="caution">
    <text evidence="4">The sequence shown here is derived from an EMBL/GenBank/DDBJ whole genome shotgun (WGS) entry which is preliminary data.</text>
</comment>
<evidence type="ECO:0000313" key="5">
    <source>
        <dbReference type="Proteomes" id="UP000735302"/>
    </source>
</evidence>
<keyword evidence="2" id="KW-0732">Signal</keyword>
<feature type="chain" id="PRO_5043730294" description="SMB domain-containing protein" evidence="2">
    <location>
        <begin position="22"/>
        <end position="540"/>
    </location>
</feature>
<dbReference type="Proteomes" id="UP000735302">
    <property type="component" value="Unassembled WGS sequence"/>
</dbReference>
<evidence type="ECO:0000259" key="3">
    <source>
        <dbReference type="PROSITE" id="PS50958"/>
    </source>
</evidence>
<protein>
    <recommendedName>
        <fullName evidence="3">SMB domain-containing protein</fullName>
    </recommendedName>
</protein>
<gene>
    <name evidence="4" type="ORF">PoB_006708100</name>
</gene>
<accession>A0AAV4D9G3</accession>
<name>A0AAV4D9G3_9GAST</name>
<dbReference type="PROSITE" id="PS50958">
    <property type="entry name" value="SMB_2"/>
    <property type="match status" value="1"/>
</dbReference>
<dbReference type="InterPro" id="IPR001212">
    <property type="entry name" value="Somatomedin_B_dom"/>
</dbReference>
<dbReference type="AlphaFoldDB" id="A0AAV4D9G3"/>
<feature type="signal peptide" evidence="2">
    <location>
        <begin position="1"/>
        <end position="21"/>
    </location>
</feature>
<feature type="domain" description="SMB" evidence="3">
    <location>
        <begin position="82"/>
        <end position="129"/>
    </location>
</feature>
<keyword evidence="1" id="KW-1015">Disulfide bond</keyword>
<dbReference type="InterPro" id="IPR036024">
    <property type="entry name" value="Somatomedin_B-like_dom_sf"/>
</dbReference>
<evidence type="ECO:0000256" key="2">
    <source>
        <dbReference type="SAM" id="SignalP"/>
    </source>
</evidence>
<reference evidence="4 5" key="1">
    <citation type="journal article" date="2021" name="Elife">
        <title>Chloroplast acquisition without the gene transfer in kleptoplastic sea slugs, Plakobranchus ocellatus.</title>
        <authorList>
            <person name="Maeda T."/>
            <person name="Takahashi S."/>
            <person name="Yoshida T."/>
            <person name="Shimamura S."/>
            <person name="Takaki Y."/>
            <person name="Nagai Y."/>
            <person name="Toyoda A."/>
            <person name="Suzuki Y."/>
            <person name="Arimoto A."/>
            <person name="Ishii H."/>
            <person name="Satoh N."/>
            <person name="Nishiyama T."/>
            <person name="Hasebe M."/>
            <person name="Maruyama T."/>
            <person name="Minagawa J."/>
            <person name="Obokata J."/>
            <person name="Shigenobu S."/>
        </authorList>
    </citation>
    <scope>NUCLEOTIDE SEQUENCE [LARGE SCALE GENOMIC DNA]</scope>
</reference>
<dbReference type="EMBL" id="BLXT01007620">
    <property type="protein sequence ID" value="GFO40576.1"/>
    <property type="molecule type" value="Genomic_DNA"/>
</dbReference>
<organism evidence="4 5">
    <name type="scientific">Plakobranchus ocellatus</name>
    <dbReference type="NCBI Taxonomy" id="259542"/>
    <lineage>
        <taxon>Eukaryota</taxon>
        <taxon>Metazoa</taxon>
        <taxon>Spiralia</taxon>
        <taxon>Lophotrochozoa</taxon>
        <taxon>Mollusca</taxon>
        <taxon>Gastropoda</taxon>
        <taxon>Heterobranchia</taxon>
        <taxon>Euthyneura</taxon>
        <taxon>Panpulmonata</taxon>
        <taxon>Sacoglossa</taxon>
        <taxon>Placobranchoidea</taxon>
        <taxon>Plakobranchidae</taxon>
        <taxon>Plakobranchus</taxon>
    </lineage>
</organism>
<dbReference type="Pfam" id="PF01033">
    <property type="entry name" value="Somatomedin_B"/>
    <property type="match status" value="1"/>
</dbReference>
<keyword evidence="5" id="KW-1185">Reference proteome</keyword>
<evidence type="ECO:0000313" key="4">
    <source>
        <dbReference type="EMBL" id="GFO40576.1"/>
    </source>
</evidence>
<evidence type="ECO:0000256" key="1">
    <source>
        <dbReference type="ARBA" id="ARBA00023157"/>
    </source>
</evidence>